<reference evidence="5 6" key="1">
    <citation type="journal article" date="2017" name="Mol. Plant">
        <title>The Genome of Medicinal Plant Macleaya cordata Provides New Insights into Benzylisoquinoline Alkaloids Metabolism.</title>
        <authorList>
            <person name="Liu X."/>
            <person name="Liu Y."/>
            <person name="Huang P."/>
            <person name="Ma Y."/>
            <person name="Qing Z."/>
            <person name="Tang Q."/>
            <person name="Cao H."/>
            <person name="Cheng P."/>
            <person name="Zheng Y."/>
            <person name="Yuan Z."/>
            <person name="Zhou Y."/>
            <person name="Liu J."/>
            <person name="Tang Z."/>
            <person name="Zhuo Y."/>
            <person name="Zhang Y."/>
            <person name="Yu L."/>
            <person name="Huang J."/>
            <person name="Yang P."/>
            <person name="Peng Q."/>
            <person name="Zhang J."/>
            <person name="Jiang W."/>
            <person name="Zhang Z."/>
            <person name="Lin K."/>
            <person name="Ro D.K."/>
            <person name="Chen X."/>
            <person name="Xiong X."/>
            <person name="Shang Y."/>
            <person name="Huang S."/>
            <person name="Zeng J."/>
        </authorList>
    </citation>
    <scope>NUCLEOTIDE SEQUENCE [LARGE SCALE GENOMIC DNA]</scope>
    <source>
        <strain evidence="6">cv. BLH2017</strain>
        <tissue evidence="5">Root</tissue>
    </source>
</reference>
<proteinExistence type="inferred from homology"/>
<evidence type="ECO:0000313" key="6">
    <source>
        <dbReference type="Proteomes" id="UP000195402"/>
    </source>
</evidence>
<organism evidence="5 6">
    <name type="scientific">Macleaya cordata</name>
    <name type="common">Five-seeded plume-poppy</name>
    <name type="synonym">Bocconia cordata</name>
    <dbReference type="NCBI Taxonomy" id="56857"/>
    <lineage>
        <taxon>Eukaryota</taxon>
        <taxon>Viridiplantae</taxon>
        <taxon>Streptophyta</taxon>
        <taxon>Embryophyta</taxon>
        <taxon>Tracheophyta</taxon>
        <taxon>Spermatophyta</taxon>
        <taxon>Magnoliopsida</taxon>
        <taxon>Ranunculales</taxon>
        <taxon>Papaveraceae</taxon>
        <taxon>Papaveroideae</taxon>
        <taxon>Macleaya</taxon>
    </lineage>
</organism>
<evidence type="ECO:0000256" key="2">
    <source>
        <dbReference type="ARBA" id="ARBA00022679"/>
    </source>
</evidence>
<feature type="domain" description="Sulfotransferase" evidence="4">
    <location>
        <begin position="12"/>
        <end position="63"/>
    </location>
</feature>
<dbReference type="SUPFAM" id="SSF52540">
    <property type="entry name" value="P-loop containing nucleoside triphosphate hydrolases"/>
    <property type="match status" value="1"/>
</dbReference>
<dbReference type="AlphaFoldDB" id="A0A200R2L3"/>
<evidence type="ECO:0000313" key="5">
    <source>
        <dbReference type="EMBL" id="OVA16915.1"/>
    </source>
</evidence>
<evidence type="ECO:0000256" key="3">
    <source>
        <dbReference type="RuleBase" id="RU361155"/>
    </source>
</evidence>
<dbReference type="EMBL" id="MVGT01000459">
    <property type="protein sequence ID" value="OVA16915.1"/>
    <property type="molecule type" value="Genomic_DNA"/>
</dbReference>
<dbReference type="PANTHER" id="PTHR11783">
    <property type="entry name" value="SULFOTRANSFERASE SULT"/>
    <property type="match status" value="1"/>
</dbReference>
<evidence type="ECO:0000259" key="4">
    <source>
        <dbReference type="Pfam" id="PF00685"/>
    </source>
</evidence>
<dbReference type="Gene3D" id="3.40.50.300">
    <property type="entry name" value="P-loop containing nucleotide triphosphate hydrolases"/>
    <property type="match status" value="1"/>
</dbReference>
<dbReference type="InterPro" id="IPR000863">
    <property type="entry name" value="Sulfotransferase_dom"/>
</dbReference>
<dbReference type="InParanoid" id="A0A200R2L3"/>
<keyword evidence="2 3" id="KW-0808">Transferase</keyword>
<name>A0A200R2L3_MACCD</name>
<dbReference type="Proteomes" id="UP000195402">
    <property type="component" value="Unassembled WGS sequence"/>
</dbReference>
<protein>
    <recommendedName>
        <fullName evidence="3">Sulfotransferase</fullName>
        <ecNumber evidence="3">2.8.2.-</ecNumber>
    </recommendedName>
</protein>
<gene>
    <name evidence="5" type="ORF">BVC80_9049g48</name>
</gene>
<comment type="caution">
    <text evidence="5">The sequence shown here is derived from an EMBL/GenBank/DDBJ whole genome shotgun (WGS) entry which is preliminary data.</text>
</comment>
<dbReference type="EC" id="2.8.2.-" evidence="3"/>
<dbReference type="OrthoDB" id="205623at2759"/>
<dbReference type="Pfam" id="PF00685">
    <property type="entry name" value="Sulfotransfer_1"/>
    <property type="match status" value="1"/>
</dbReference>
<keyword evidence="6" id="KW-1185">Reference proteome</keyword>
<dbReference type="GO" id="GO:0008146">
    <property type="term" value="F:sulfotransferase activity"/>
    <property type="evidence" value="ECO:0007669"/>
    <property type="project" value="InterPro"/>
</dbReference>
<dbReference type="STRING" id="56857.A0A200R2L3"/>
<comment type="similarity">
    <text evidence="1 3">Belongs to the sulfotransferase 1 family.</text>
</comment>
<accession>A0A200R2L3</accession>
<dbReference type="InterPro" id="IPR027417">
    <property type="entry name" value="P-loop_NTPase"/>
</dbReference>
<sequence>MNCQQQFKAHETDLFLISTPKSGTTWLKAMAFATVNRVHYTNFILNHPLLKNNPHELVPFLEIEYIDNSAPDLSGILRPLLFNIGTSVTN</sequence>
<evidence type="ECO:0000256" key="1">
    <source>
        <dbReference type="ARBA" id="ARBA00005771"/>
    </source>
</evidence>